<reference evidence="2" key="1">
    <citation type="journal article" date="2016" name="J. ISSAAS">
        <title>Unbiased whole-genome deep sequencing of human and porcine stool samples reveals circulation of multiple groups of rotaviruses and a putative zoonotic infection.</title>
        <authorList>
            <person name="Phan M.V.T."/>
            <person name="Hong Anh P."/>
            <person name="Van Cuong N."/>
            <person name="Oude Munnink B."/>
            <person name="van der Hoek L."/>
            <person name="Tran My P."/>
            <person name="Ngo Tri T."/>
            <person name="Bryant J.E."/>
            <person name="Baker S."/>
            <person name="Thwaites G."/>
            <person name="Woolhouse M."/>
            <person name="Kellam P."/>
            <person name="Rabaa M.A."/>
            <person name="Cotten M."/>
        </authorList>
    </citation>
    <scope>NUCLEOTIDE SEQUENCE</scope>
    <source>
        <strain evidence="2">RVH/Pig-wt/VNM/12087_40/NSP4</strain>
    </source>
</reference>
<name>A0A3G1DM09_9REOV</name>
<feature type="coiled-coil region" evidence="1">
    <location>
        <begin position="156"/>
        <end position="183"/>
    </location>
</feature>
<accession>A0A3G1DM09</accession>
<dbReference type="EMBL" id="KX362535">
    <property type="protein sequence ID" value="ANN82279.1"/>
    <property type="molecule type" value="Genomic_RNA"/>
</dbReference>
<keyword evidence="1" id="KW-0175">Coiled coil</keyword>
<organism evidence="2">
    <name type="scientific">Rotavirus H</name>
    <dbReference type="NCBI Taxonomy" id="1348384"/>
    <lineage>
        <taxon>Viruses</taxon>
        <taxon>Riboviria</taxon>
        <taxon>Orthornavirae</taxon>
        <taxon>Duplornaviricota</taxon>
        <taxon>Resentoviricetes</taxon>
        <taxon>Reovirales</taxon>
        <taxon>Sedoreoviridae</taxon>
        <taxon>Rotavirus</taxon>
        <taxon>Rotavirus aspergastroenteritidis</taxon>
    </lineage>
</organism>
<gene>
    <name evidence="2" type="primary">NSP4</name>
</gene>
<evidence type="ECO:0000313" key="2">
    <source>
        <dbReference type="EMBL" id="ANN82279.1"/>
    </source>
</evidence>
<evidence type="ECO:0000256" key="1">
    <source>
        <dbReference type="SAM" id="Coils"/>
    </source>
</evidence>
<proteinExistence type="predicted"/>
<sequence length="216" mass="25034">MEHTPDMPVVDGVGINDSIVDSQIVEELGELLTDPSKVFNLLQYDKIQQYIVNTPLERIVVHLVMIIISFCGIRAQSAKILYCVKMIFWKIKTMIGGVVQKYKRSEKNDIDKIIQNKINEYSKSIETMITHYNNKCAQSENAISFSGLDNFVQSLKNEFNIKVAEMERRYDELRWRCEALANSNMNNIMLSQKTNEPQQEKTYTFDEASIVQYSRD</sequence>
<protein>
    <submittedName>
        <fullName evidence="2">Non-structural protein 4</fullName>
    </submittedName>
</protein>